<gene>
    <name evidence="1" type="ORF">RHO25_003828</name>
</gene>
<dbReference type="Proteomes" id="UP001302367">
    <property type="component" value="Chromosome 2"/>
</dbReference>
<proteinExistence type="predicted"/>
<evidence type="ECO:0000313" key="2">
    <source>
        <dbReference type="Proteomes" id="UP001302367"/>
    </source>
</evidence>
<dbReference type="GeneID" id="90644005"/>
<dbReference type="RefSeq" id="XP_065458519.1">
    <property type="nucleotide sequence ID" value="XM_065602447.1"/>
</dbReference>
<evidence type="ECO:0000313" key="1">
    <source>
        <dbReference type="EMBL" id="WPA99212.1"/>
    </source>
</evidence>
<dbReference type="EMBL" id="CP134185">
    <property type="protein sequence ID" value="WPA99212.1"/>
    <property type="molecule type" value="Genomic_DNA"/>
</dbReference>
<reference evidence="1 2" key="1">
    <citation type="submission" date="2023-09" db="EMBL/GenBank/DDBJ databases">
        <title>Complete-Gapless Cercospora beticola genome.</title>
        <authorList>
            <person name="Wyatt N.A."/>
            <person name="Spanner R.E."/>
            <person name="Bolton M.D."/>
        </authorList>
    </citation>
    <scope>NUCLEOTIDE SEQUENCE [LARGE SCALE GENOMIC DNA]</scope>
    <source>
        <strain evidence="1">Cb09-40</strain>
    </source>
</reference>
<organism evidence="1 2">
    <name type="scientific">Cercospora beticola</name>
    <name type="common">Sugarbeet leaf spot fungus</name>
    <dbReference type="NCBI Taxonomy" id="122368"/>
    <lineage>
        <taxon>Eukaryota</taxon>
        <taxon>Fungi</taxon>
        <taxon>Dikarya</taxon>
        <taxon>Ascomycota</taxon>
        <taxon>Pezizomycotina</taxon>
        <taxon>Dothideomycetes</taxon>
        <taxon>Dothideomycetidae</taxon>
        <taxon>Mycosphaerellales</taxon>
        <taxon>Mycosphaerellaceae</taxon>
        <taxon>Cercospora</taxon>
    </lineage>
</organism>
<protein>
    <submittedName>
        <fullName evidence="1">Uncharacterized protein</fullName>
    </submittedName>
</protein>
<accession>A0ABZ0NI45</accession>
<name>A0ABZ0NI45_CERBT</name>
<sequence>MSELPSNISRLPIFLQAEELKKYFLPKTAPVAEAPVKAANLKGLDKKPIFLQAEELKKVFRPGGV</sequence>
<keyword evidence="2" id="KW-1185">Reference proteome</keyword>